<evidence type="ECO:0000256" key="4">
    <source>
        <dbReference type="ARBA" id="ARBA00022989"/>
    </source>
</evidence>
<gene>
    <name evidence="14" type="ORF">X777_11883</name>
</gene>
<dbReference type="AlphaFoldDB" id="A0A026W0C8"/>
<proteinExistence type="inferred from homology"/>
<feature type="transmembrane region" description="Helical" evidence="12">
    <location>
        <begin position="25"/>
        <end position="52"/>
    </location>
</feature>
<dbReference type="PRINTS" id="PR00237">
    <property type="entry name" value="GPCRRHODOPSN"/>
</dbReference>
<feature type="transmembrane region" description="Helical" evidence="12">
    <location>
        <begin position="239"/>
        <end position="263"/>
    </location>
</feature>
<evidence type="ECO:0000256" key="9">
    <source>
        <dbReference type="ARBA" id="ARBA00023224"/>
    </source>
</evidence>
<dbReference type="InterPro" id="IPR050125">
    <property type="entry name" value="GPCR_opsins"/>
</dbReference>
<dbReference type="Gene3D" id="1.20.1070.10">
    <property type="entry name" value="Rhodopsin 7-helix transmembrane proteins"/>
    <property type="match status" value="1"/>
</dbReference>
<feature type="transmembrane region" description="Helical" evidence="12">
    <location>
        <begin position="269"/>
        <end position="293"/>
    </location>
</feature>
<evidence type="ECO:0000313" key="14">
    <source>
        <dbReference type="EMBL" id="EZA49385.1"/>
    </source>
</evidence>
<organism evidence="14 15">
    <name type="scientific">Ooceraea biroi</name>
    <name type="common">Clonal raider ant</name>
    <name type="synonym">Cerapachys biroi</name>
    <dbReference type="NCBI Taxonomy" id="2015173"/>
    <lineage>
        <taxon>Eukaryota</taxon>
        <taxon>Metazoa</taxon>
        <taxon>Ecdysozoa</taxon>
        <taxon>Arthropoda</taxon>
        <taxon>Hexapoda</taxon>
        <taxon>Insecta</taxon>
        <taxon>Pterygota</taxon>
        <taxon>Neoptera</taxon>
        <taxon>Endopterygota</taxon>
        <taxon>Hymenoptera</taxon>
        <taxon>Apocrita</taxon>
        <taxon>Aculeata</taxon>
        <taxon>Formicoidea</taxon>
        <taxon>Formicidae</taxon>
        <taxon>Dorylinae</taxon>
        <taxon>Ooceraea</taxon>
    </lineage>
</organism>
<comment type="subcellular location">
    <subcellularLocation>
        <location evidence="1">Membrane</location>
        <topology evidence="1">Multi-pass membrane protein</topology>
    </subcellularLocation>
</comment>
<dbReference type="Pfam" id="PF00001">
    <property type="entry name" value="7tm_1"/>
    <property type="match status" value="1"/>
</dbReference>
<dbReference type="PROSITE" id="PS00237">
    <property type="entry name" value="G_PROTEIN_RECEP_F1_1"/>
    <property type="match status" value="1"/>
</dbReference>
<keyword evidence="7 11" id="KW-0675">Receptor</keyword>
<keyword evidence="10" id="KW-0716">Sensory transduction</keyword>
<evidence type="ECO:0000256" key="2">
    <source>
        <dbReference type="ARBA" id="ARBA00010663"/>
    </source>
</evidence>
<keyword evidence="9 11" id="KW-0807">Transducer</keyword>
<feature type="domain" description="G-protein coupled receptors family 1 profile" evidence="13">
    <location>
        <begin position="43"/>
        <end position="290"/>
    </location>
</feature>
<keyword evidence="6 12" id="KW-0472">Membrane</keyword>
<dbReference type="SUPFAM" id="SSF81321">
    <property type="entry name" value="Family A G protein-coupled receptor-like"/>
    <property type="match status" value="1"/>
</dbReference>
<comment type="similarity">
    <text evidence="2 11">Belongs to the G-protein coupled receptor 1 family.</text>
</comment>
<evidence type="ECO:0000256" key="11">
    <source>
        <dbReference type="RuleBase" id="RU000688"/>
    </source>
</evidence>
<evidence type="ECO:0000256" key="8">
    <source>
        <dbReference type="ARBA" id="ARBA00023180"/>
    </source>
</evidence>
<evidence type="ECO:0000313" key="15">
    <source>
        <dbReference type="Proteomes" id="UP000053097"/>
    </source>
</evidence>
<dbReference type="EMBL" id="KK107519">
    <property type="protein sequence ID" value="EZA49385.1"/>
    <property type="molecule type" value="Genomic_DNA"/>
</dbReference>
<sequence>MSLNLSGDLPLDDALIVEEQVSTGIYIFSAITLGLIGFFGFVLNLLVILSVVKDSKALWTPNNVILINMVVGDLLVAALGNPIAMTSAIAGTWYWSHNMCLCYAWFMTTMGFASIGNLTVMAIERFLLVACPIKAVSLKHSYVLALLVWMYALSLSLPPLFSWGKYGLEAGNISCSVSWELHDPEMHSGTYIAFIFVLGFFLPVILISSSYCGIVRILRNMNKRISLSNRRETKVIRMVYLMILAFLIAWSPYAVLALATQYFYARTSYIVAVLPCLLAKSSICYNPIIYACLNVQFSRAWKKMFFINKSTTRNSQHTGMTTLNKKKMRNLNRRQQQQACQAKI</sequence>
<evidence type="ECO:0000256" key="6">
    <source>
        <dbReference type="ARBA" id="ARBA00023136"/>
    </source>
</evidence>
<dbReference type="PANTHER" id="PTHR24240">
    <property type="entry name" value="OPSIN"/>
    <property type="match status" value="1"/>
</dbReference>
<feature type="transmembrane region" description="Helical" evidence="12">
    <location>
        <begin position="64"/>
        <end position="84"/>
    </location>
</feature>
<feature type="transmembrane region" description="Helical" evidence="12">
    <location>
        <begin position="142"/>
        <end position="161"/>
    </location>
</feature>
<evidence type="ECO:0000256" key="3">
    <source>
        <dbReference type="ARBA" id="ARBA00022692"/>
    </source>
</evidence>
<keyword evidence="4 12" id="KW-1133">Transmembrane helix</keyword>
<accession>A0A026W0C8</accession>
<keyword evidence="5 11" id="KW-0297">G-protein coupled receptor</keyword>
<keyword evidence="3 11" id="KW-0812">Transmembrane</keyword>
<dbReference type="OMA" id="INWETRS"/>
<dbReference type="CDD" id="cd14969">
    <property type="entry name" value="7tmA_Opsins_type2_animals"/>
    <property type="match status" value="1"/>
</dbReference>
<evidence type="ECO:0000259" key="13">
    <source>
        <dbReference type="PROSITE" id="PS50262"/>
    </source>
</evidence>
<dbReference type="InterPro" id="IPR000276">
    <property type="entry name" value="GPCR_Rhodpsn"/>
</dbReference>
<dbReference type="GO" id="GO:0004930">
    <property type="term" value="F:G protein-coupled receptor activity"/>
    <property type="evidence" value="ECO:0007669"/>
    <property type="project" value="UniProtKB-KW"/>
</dbReference>
<dbReference type="OrthoDB" id="2101615at2759"/>
<feature type="transmembrane region" description="Helical" evidence="12">
    <location>
        <begin position="191"/>
        <end position="218"/>
    </location>
</feature>
<dbReference type="PROSITE" id="PS50262">
    <property type="entry name" value="G_PROTEIN_RECEP_F1_2"/>
    <property type="match status" value="1"/>
</dbReference>
<evidence type="ECO:0000256" key="5">
    <source>
        <dbReference type="ARBA" id="ARBA00023040"/>
    </source>
</evidence>
<keyword evidence="10" id="KW-0844">Vision</keyword>
<dbReference type="GO" id="GO:0016020">
    <property type="term" value="C:membrane"/>
    <property type="evidence" value="ECO:0007669"/>
    <property type="project" value="UniProtKB-SubCell"/>
</dbReference>
<dbReference type="GO" id="GO:0007601">
    <property type="term" value="P:visual perception"/>
    <property type="evidence" value="ECO:0007669"/>
    <property type="project" value="UniProtKB-KW"/>
</dbReference>
<feature type="transmembrane region" description="Helical" evidence="12">
    <location>
        <begin position="104"/>
        <end position="130"/>
    </location>
</feature>
<dbReference type="InterPro" id="IPR017452">
    <property type="entry name" value="GPCR_Rhodpsn_7TM"/>
</dbReference>
<keyword evidence="15" id="KW-1185">Reference proteome</keyword>
<name>A0A026W0C8_OOCBI</name>
<reference evidence="14 15" key="1">
    <citation type="journal article" date="2014" name="Curr. Biol.">
        <title>The genome of the clonal raider ant Cerapachys biroi.</title>
        <authorList>
            <person name="Oxley P.R."/>
            <person name="Ji L."/>
            <person name="Fetter-Pruneda I."/>
            <person name="McKenzie S.K."/>
            <person name="Li C."/>
            <person name="Hu H."/>
            <person name="Zhang G."/>
            <person name="Kronauer D.J."/>
        </authorList>
    </citation>
    <scope>NUCLEOTIDE SEQUENCE [LARGE SCALE GENOMIC DNA]</scope>
</reference>
<evidence type="ECO:0000256" key="10">
    <source>
        <dbReference type="ARBA" id="ARBA00023305"/>
    </source>
</evidence>
<evidence type="ECO:0000256" key="1">
    <source>
        <dbReference type="ARBA" id="ARBA00004141"/>
    </source>
</evidence>
<protein>
    <submittedName>
        <fullName evidence="14">Green-sensitive opsin</fullName>
    </submittedName>
</protein>
<evidence type="ECO:0000256" key="7">
    <source>
        <dbReference type="ARBA" id="ARBA00023170"/>
    </source>
</evidence>
<evidence type="ECO:0000256" key="12">
    <source>
        <dbReference type="SAM" id="Phobius"/>
    </source>
</evidence>
<dbReference type="Proteomes" id="UP000053097">
    <property type="component" value="Unassembled WGS sequence"/>
</dbReference>
<keyword evidence="8" id="KW-0325">Glycoprotein</keyword>